<evidence type="ECO:0000313" key="1">
    <source>
        <dbReference type="EMBL" id="VVE51395.1"/>
    </source>
</evidence>
<proteinExistence type="predicted"/>
<gene>
    <name evidence="1" type="ORF">PMO31116_04680</name>
</gene>
<sequence>MKEGKLMGTRTFIVGSAGGGGESARPTATGLLVRAREHMDARASQYDKPEGERSMGKAVEAFNAITGRDLSEPEGWLLLQVLKDVRLFQRPGYHADSAEDCIAYAALKGEAKAREVK</sequence>
<evidence type="ECO:0000313" key="2">
    <source>
        <dbReference type="Proteomes" id="UP000368474"/>
    </source>
</evidence>
<reference evidence="1 2" key="1">
    <citation type="submission" date="2019-08" db="EMBL/GenBank/DDBJ databases">
        <authorList>
            <person name="Peeters C."/>
        </authorList>
    </citation>
    <scope>NUCLEOTIDE SEQUENCE [LARGE SCALE GENOMIC DNA]</scope>
    <source>
        <strain evidence="1 2">LMG 31116</strain>
    </source>
</reference>
<keyword evidence="2" id="KW-1185">Reference proteome</keyword>
<name>A0A5E4YSJ6_9BURK</name>
<protein>
    <submittedName>
        <fullName evidence="1">Uncharacterized protein</fullName>
    </submittedName>
</protein>
<dbReference type="EMBL" id="CABPSD010000026">
    <property type="protein sequence ID" value="VVE51395.1"/>
    <property type="molecule type" value="Genomic_DNA"/>
</dbReference>
<dbReference type="AlphaFoldDB" id="A0A5E4YSJ6"/>
<organism evidence="1 2">
    <name type="scientific">Pandoraea morbifera</name>
    <dbReference type="NCBI Taxonomy" id="2508300"/>
    <lineage>
        <taxon>Bacteria</taxon>
        <taxon>Pseudomonadati</taxon>
        <taxon>Pseudomonadota</taxon>
        <taxon>Betaproteobacteria</taxon>
        <taxon>Burkholderiales</taxon>
        <taxon>Burkholderiaceae</taxon>
        <taxon>Pandoraea</taxon>
    </lineage>
</organism>
<dbReference type="Proteomes" id="UP000368474">
    <property type="component" value="Unassembled WGS sequence"/>
</dbReference>
<dbReference type="RefSeq" id="WP_231113276.1">
    <property type="nucleotide sequence ID" value="NZ_CABPSD010000026.1"/>
</dbReference>
<accession>A0A5E4YSJ6</accession>